<evidence type="ECO:0000313" key="3">
    <source>
        <dbReference type="Proteomes" id="UP000288216"/>
    </source>
</evidence>
<dbReference type="EMBL" id="BFAA01011089">
    <property type="protein sequence ID" value="GCB80660.1"/>
    <property type="molecule type" value="Genomic_DNA"/>
</dbReference>
<dbReference type="InterPro" id="IPR057508">
    <property type="entry name" value="SHCBP-like_N"/>
</dbReference>
<protein>
    <recommendedName>
        <fullName evidence="1">SHC SH2 domain-containing protein</fullName>
    </recommendedName>
</protein>
<gene>
    <name evidence="2" type="ORF">scyTo_0017274</name>
</gene>
<organism evidence="2 3">
    <name type="scientific">Scyliorhinus torazame</name>
    <name type="common">Cloudy catshark</name>
    <name type="synonym">Catulus torazame</name>
    <dbReference type="NCBI Taxonomy" id="75743"/>
    <lineage>
        <taxon>Eukaryota</taxon>
        <taxon>Metazoa</taxon>
        <taxon>Chordata</taxon>
        <taxon>Craniata</taxon>
        <taxon>Vertebrata</taxon>
        <taxon>Chondrichthyes</taxon>
        <taxon>Elasmobranchii</taxon>
        <taxon>Galeomorphii</taxon>
        <taxon>Galeoidea</taxon>
        <taxon>Carcharhiniformes</taxon>
        <taxon>Scyliorhinidae</taxon>
        <taxon>Scyliorhinus</taxon>
    </lineage>
</organism>
<reference evidence="2 3" key="1">
    <citation type="journal article" date="2018" name="Nat. Ecol. Evol.">
        <title>Shark genomes provide insights into elasmobranch evolution and the origin of vertebrates.</title>
        <authorList>
            <person name="Hara Y"/>
            <person name="Yamaguchi K"/>
            <person name="Onimaru K"/>
            <person name="Kadota M"/>
            <person name="Koyanagi M"/>
            <person name="Keeley SD"/>
            <person name="Tatsumi K"/>
            <person name="Tanaka K"/>
            <person name="Motone F"/>
            <person name="Kageyama Y"/>
            <person name="Nozu R"/>
            <person name="Adachi N"/>
            <person name="Nishimura O"/>
            <person name="Nakagawa R"/>
            <person name="Tanegashima C"/>
            <person name="Kiyatake I"/>
            <person name="Matsumoto R"/>
            <person name="Murakumo K"/>
            <person name="Nishida K"/>
            <person name="Terakita A"/>
            <person name="Kuratani S"/>
            <person name="Sato K"/>
            <person name="Hyodo S Kuraku.S."/>
        </authorList>
    </citation>
    <scope>NUCLEOTIDE SEQUENCE [LARGE SCALE GENOMIC DNA]</scope>
</reference>
<evidence type="ECO:0000259" key="1">
    <source>
        <dbReference type="Pfam" id="PF23762"/>
    </source>
</evidence>
<dbReference type="OrthoDB" id="5978115at2759"/>
<dbReference type="AlphaFoldDB" id="A0A401Q5K2"/>
<proteinExistence type="predicted"/>
<feature type="domain" description="SHC SH2" evidence="1">
    <location>
        <begin position="1"/>
        <end position="35"/>
    </location>
</feature>
<keyword evidence="3" id="KW-1185">Reference proteome</keyword>
<dbReference type="Pfam" id="PF23762">
    <property type="entry name" value="SHCBP_N"/>
    <property type="match status" value="1"/>
</dbReference>
<feature type="non-terminal residue" evidence="2">
    <location>
        <position position="1"/>
    </location>
</feature>
<accession>A0A401Q5K2</accession>
<evidence type="ECO:0000313" key="2">
    <source>
        <dbReference type="EMBL" id="GCB80660.1"/>
    </source>
</evidence>
<comment type="caution">
    <text evidence="2">The sequence shown here is derived from an EMBL/GenBank/DDBJ whole genome shotgun (WGS) entry which is preliminary data.</text>
</comment>
<dbReference type="STRING" id="75743.A0A401Q5K2"/>
<name>A0A401Q5K2_SCYTO</name>
<sequence>FFYDFLWRDWDDEEGCENYTALIEERIRLSLAICKEYASKDDMAEGETDNDFIWQGKEQYESELSTLAAEEAGRSNGNQSVLFIDVY</sequence>
<dbReference type="Proteomes" id="UP000288216">
    <property type="component" value="Unassembled WGS sequence"/>
</dbReference>